<dbReference type="RefSeq" id="WP_077342068.1">
    <property type="nucleotide sequence ID" value="NZ_CP019605.1"/>
</dbReference>
<dbReference type="Pfam" id="PF05593">
    <property type="entry name" value="RHS_repeat"/>
    <property type="match status" value="2"/>
</dbReference>
<proteinExistence type="predicted"/>
<organism evidence="2 3">
    <name type="scientific">Tessaracoccus flavus</name>
    <dbReference type="NCBI Taxonomy" id="1610493"/>
    <lineage>
        <taxon>Bacteria</taxon>
        <taxon>Bacillati</taxon>
        <taxon>Actinomycetota</taxon>
        <taxon>Actinomycetes</taxon>
        <taxon>Propionibacteriales</taxon>
        <taxon>Propionibacteriaceae</taxon>
        <taxon>Tessaracoccus</taxon>
    </lineage>
</organism>
<dbReference type="InterPro" id="IPR031325">
    <property type="entry name" value="RHS_repeat"/>
</dbReference>
<dbReference type="KEGG" id="tfl:RPIT_07790"/>
<feature type="domain" description="Phosphotransferase system enzyme I N-terminal" evidence="1">
    <location>
        <begin position="18"/>
        <end position="80"/>
    </location>
</feature>
<dbReference type="Gene3D" id="2.180.10.10">
    <property type="entry name" value="RHS repeat-associated core"/>
    <property type="match status" value="1"/>
</dbReference>
<dbReference type="InterPro" id="IPR006530">
    <property type="entry name" value="YD"/>
</dbReference>
<keyword evidence="3" id="KW-1185">Reference proteome</keyword>
<evidence type="ECO:0000313" key="3">
    <source>
        <dbReference type="Proteomes" id="UP000188324"/>
    </source>
</evidence>
<dbReference type="NCBIfam" id="TIGR01643">
    <property type="entry name" value="YD_repeat_2x"/>
    <property type="match status" value="2"/>
</dbReference>
<dbReference type="STRING" id="1610493.RPIT_07790"/>
<protein>
    <recommendedName>
        <fullName evidence="1">Phosphotransferase system enzyme I N-terminal domain-containing protein</fullName>
    </recommendedName>
</protein>
<evidence type="ECO:0000259" key="1">
    <source>
        <dbReference type="Pfam" id="PF05524"/>
    </source>
</evidence>
<dbReference type="InterPro" id="IPR008731">
    <property type="entry name" value="PTS_EIN"/>
</dbReference>
<sequence length="270" mass="27298">MTNTAETTGVHTIAALLTGVGVSGGYAVGVVALVPLPEPLPDEPASTDTAGDLARVGDALETVATKLDATAASLSGDAAEMVGAAGRMAWVEADGAGRLEFSRDAAGRVLAATGSAGTQQWAYTGNLVVSHTGTATGAEVGTTVERDEDGRVAAVVRDGVRTEGTHDAAGQLVAARSGDVVHTWSWDAAGRLVAETAAGRTTTHTYGPSGQLATRETDGVAAHYTYDRAGRRTSEVGPDGRIEFTWGDLGWLTSVTGPQGRLLVPAGSAG</sequence>
<dbReference type="Proteomes" id="UP000188324">
    <property type="component" value="Chromosome"/>
</dbReference>
<gene>
    <name evidence="2" type="ORF">RPIT_07790</name>
</gene>
<name>A0A1Q2CF25_9ACTN</name>
<reference evidence="2 3" key="1">
    <citation type="journal article" date="2016" name="Int. J. Syst. Evol. Microbiol.">
        <title>Tessaracoccus flavus sp. nov., isolated from the drainage system of a lindane-producing factory.</title>
        <authorList>
            <person name="Kumari R."/>
            <person name="Singh P."/>
            <person name="Schumann P."/>
            <person name="Lal R."/>
        </authorList>
    </citation>
    <scope>NUCLEOTIDE SEQUENCE [LARGE SCALE GENOMIC DNA]</scope>
    <source>
        <strain evidence="2 3">RP1T</strain>
    </source>
</reference>
<evidence type="ECO:0000313" key="2">
    <source>
        <dbReference type="EMBL" id="AQP44719.1"/>
    </source>
</evidence>
<dbReference type="AlphaFoldDB" id="A0A1Q2CF25"/>
<dbReference type="OrthoDB" id="166951at2"/>
<accession>A0A1Q2CF25</accession>
<dbReference type="Pfam" id="PF05524">
    <property type="entry name" value="PEP-utilisers_N"/>
    <property type="match status" value="1"/>
</dbReference>
<dbReference type="EMBL" id="CP019605">
    <property type="protein sequence ID" value="AQP44719.1"/>
    <property type="molecule type" value="Genomic_DNA"/>
</dbReference>